<evidence type="ECO:0000313" key="3">
    <source>
        <dbReference type="Proteomes" id="UP000032946"/>
    </source>
</evidence>
<organism evidence="2 3">
    <name type="scientific">Limnospira indica PCC 8005</name>
    <dbReference type="NCBI Taxonomy" id="376219"/>
    <lineage>
        <taxon>Bacteria</taxon>
        <taxon>Bacillati</taxon>
        <taxon>Cyanobacteriota</taxon>
        <taxon>Cyanophyceae</taxon>
        <taxon>Oscillatoriophycideae</taxon>
        <taxon>Oscillatoriales</taxon>
        <taxon>Sirenicapillariaceae</taxon>
        <taxon>Limnospira</taxon>
    </lineage>
</organism>
<protein>
    <submittedName>
        <fullName evidence="2">Uncharacterized protein</fullName>
    </submittedName>
</protein>
<dbReference type="Proteomes" id="UP000032946">
    <property type="component" value="Chromosome"/>
</dbReference>
<sequence>MFQRLDLHQARQETQGQSHFKKSQFTVQVYLGGVLNPLGAIMGKSNGDSHPQFQKSQLWD</sequence>
<dbReference type="AlphaFoldDB" id="A0A9P1P2I5"/>
<name>A0A9P1P2I5_9CYAN</name>
<feature type="compositionally biased region" description="Polar residues" evidence="1">
    <location>
        <begin position="46"/>
        <end position="60"/>
    </location>
</feature>
<proteinExistence type="predicted"/>
<keyword evidence="3" id="KW-1185">Reference proteome</keyword>
<reference evidence="2 3" key="1">
    <citation type="submission" date="2014-02" db="EMBL/GenBank/DDBJ databases">
        <authorList>
            <person name="Genoscope - CEA"/>
        </authorList>
    </citation>
    <scope>NUCLEOTIDE SEQUENCE [LARGE SCALE GENOMIC DNA]</scope>
    <source>
        <strain evidence="2 3">PCC 8005</strain>
    </source>
</reference>
<gene>
    <name evidence="2" type="ORF">ARTHRO_60150</name>
</gene>
<dbReference type="EMBL" id="FO818640">
    <property type="protein sequence ID" value="CDM97549.1"/>
    <property type="molecule type" value="Genomic_DNA"/>
</dbReference>
<accession>A0A9P1P2I5</accession>
<evidence type="ECO:0000313" key="2">
    <source>
        <dbReference type="EMBL" id="CDM97549.1"/>
    </source>
</evidence>
<feature type="region of interest" description="Disordered" evidence="1">
    <location>
        <begin position="41"/>
        <end position="60"/>
    </location>
</feature>
<evidence type="ECO:0000256" key="1">
    <source>
        <dbReference type="SAM" id="MobiDB-lite"/>
    </source>
</evidence>